<proteinExistence type="inferred from homology"/>
<name>A0ABQ7QST7_PLUXY</name>
<comment type="similarity">
    <text evidence="3">Belongs to the peptidase M1 family.</text>
</comment>
<dbReference type="CDD" id="cd09601">
    <property type="entry name" value="M1_APN-Q_like"/>
    <property type="match status" value="1"/>
</dbReference>
<evidence type="ECO:0000256" key="5">
    <source>
        <dbReference type="ARBA" id="ARBA00022670"/>
    </source>
</evidence>
<dbReference type="EMBL" id="JAHIBW010000009">
    <property type="protein sequence ID" value="KAG7308120.1"/>
    <property type="molecule type" value="Genomic_DNA"/>
</dbReference>
<evidence type="ECO:0000256" key="6">
    <source>
        <dbReference type="ARBA" id="ARBA00022723"/>
    </source>
</evidence>
<dbReference type="InterPro" id="IPR042097">
    <property type="entry name" value="Aminopeptidase_N-like_N_sf"/>
</dbReference>
<reference evidence="16 17" key="1">
    <citation type="submission" date="2021-06" db="EMBL/GenBank/DDBJ databases">
        <title>A haploid diamondback moth (Plutella xylostella L.) genome assembly resolves 31 chromosomes and identifies a diamide resistance mutation.</title>
        <authorList>
            <person name="Ward C.M."/>
            <person name="Perry K.D."/>
            <person name="Baker G."/>
            <person name="Powis K."/>
            <person name="Heckel D.G."/>
            <person name="Baxter S.W."/>
        </authorList>
    </citation>
    <scope>NUCLEOTIDE SEQUENCE [LARGE SCALE GENOMIC DNA]</scope>
    <source>
        <strain evidence="16 17">LV</strain>
        <tissue evidence="16">Single pupa</tissue>
    </source>
</reference>
<dbReference type="SUPFAM" id="SSF63737">
    <property type="entry name" value="Leukotriene A4 hydrolase N-terminal domain"/>
    <property type="match status" value="1"/>
</dbReference>
<evidence type="ECO:0008006" key="18">
    <source>
        <dbReference type="Google" id="ProtNLM"/>
    </source>
</evidence>
<dbReference type="PANTHER" id="PTHR11533">
    <property type="entry name" value="PROTEASE M1 ZINC METALLOPROTEASE"/>
    <property type="match status" value="1"/>
</dbReference>
<gene>
    <name evidence="16" type="ORF">JYU34_006781</name>
</gene>
<dbReference type="InterPro" id="IPR034016">
    <property type="entry name" value="M1_APN-typ"/>
</dbReference>
<feature type="transmembrane region" description="Helical" evidence="12">
    <location>
        <begin position="30"/>
        <end position="57"/>
    </location>
</feature>
<feature type="domain" description="Aminopeptidase N-like N-terminal" evidence="15">
    <location>
        <begin position="230"/>
        <end position="368"/>
    </location>
</feature>
<evidence type="ECO:0000256" key="3">
    <source>
        <dbReference type="ARBA" id="ARBA00010136"/>
    </source>
</evidence>
<comment type="caution">
    <text evidence="16">The sequence shown here is derived from an EMBL/GenBank/DDBJ whole genome shotgun (WGS) entry which is preliminary data.</text>
</comment>
<keyword evidence="12" id="KW-0472">Membrane</keyword>
<sequence>MTLSNSRQQFLAYESQAAEDIRYERRGGMFVTTCVCVSFVVTAVIVAALVGVITYFITFFKLSQKPTNFWDEAEPFGQTSAPSADLRLSSTHVVPSFYRLKLITDLDNYVFNGEVYITVKATQKVNKIILHSKGLKIHDNAKLTEQIYEKVDSLHRKKRREAPIESNNSTTLNVTITETTLKTENKSEDIPNSTSTPEVELHLSTTEESATTTDTPIIQNDMANATDTQLTHSTAKNIKITSVSSAPGDRLVLSLARSMQPGVDYILQLTFQGNITDSLTGFYKSEYSNAEHEKRVLGVTQFEPTSAREAFPCFDEPEFKAKFEISIAHPTNMSVLSNMKVSTEEPFPEKDNWIWTHFERSVNMSTYLVAYVLSDFKYLETFYTGQDNINKSIRVWARPELIHKAKYALSITPKLLEYYEQIFGLPYALDKLDLVAIPDFSSGAMENWGLITFRETALLFDEVSSGPHDKQTVAIDVAHELAHQWFGNLVTMAWWTDLWLNEGFATYIEYVGVHRIHPEWNMLESFSLDKMNLLRTDALKNTSPVSREVIDASEISQKFDEISYNKGANLIRMLNHTISQELFLKGLQIYLNEWKFKNAEENDLWLAMTTAAHGQPGLTDLSVVKYMNSWTRQPGYPVLYVNREYGTGDVRFEQVKYMNSWTRQPGYPVLYVNREYDTGEVRFEQKLFSTTKDPYPKMVKQIWQIPVTFTGLDNANYSSVPKLWLKHKTASLHSNVSENEALYVNFDAIGYYRVNYDTRNWELLREALKSGKVRSNISRAQLIDDSFNLAKVGQLNYSYPLSLSTFVKEGEDSKIVWDLLLGNLGFLKHNLRSSPSYGYFLEYVQSLITKQLATLNYGDPPPSSDTTALLTENLLSWECRVQTPRCLAWARQLFQRAQTADNVIPAYLRGLVYSVAVRHGSREDFMFLWRMFQNSTDPTVKNLVIGSLPATQDVSLINFLLEKSITDIPKQYAVYAWGMDSAIGTHIAQDFLINNWARVYQAFAKSDTFLFPEVLNGAFGSITTQEELDKLKSFAVQHKAELLPVSQTLQKLVDSATLRIGWIAQHRAEIEDWLQQYVEGLHAETTGAATHISTETNSNVTFTSSTTPQETATEAILAPNTTTISSTEATTENIITAKASATASANVTVTTS</sequence>
<evidence type="ECO:0000256" key="10">
    <source>
        <dbReference type="ARBA" id="ARBA00023288"/>
    </source>
</evidence>
<comment type="subcellular location">
    <subcellularLocation>
        <location evidence="2">Cell membrane</location>
        <topology evidence="2">Lipid-anchor</topology>
        <topology evidence="2">GPI-anchor</topology>
    </subcellularLocation>
</comment>
<dbReference type="Gene3D" id="1.10.390.10">
    <property type="entry name" value="Neutral Protease Domain 2"/>
    <property type="match status" value="1"/>
</dbReference>
<comment type="cofactor">
    <cofactor evidence="1">
        <name>Zn(2+)</name>
        <dbReference type="ChEBI" id="CHEBI:29105"/>
    </cofactor>
</comment>
<feature type="compositionally biased region" description="Low complexity" evidence="11">
    <location>
        <begin position="170"/>
        <end position="180"/>
    </location>
</feature>
<dbReference type="InterPro" id="IPR045357">
    <property type="entry name" value="Aminopeptidase_N-like_N"/>
</dbReference>
<dbReference type="Pfam" id="PF17900">
    <property type="entry name" value="Peptidase_M1_N"/>
    <property type="match status" value="2"/>
</dbReference>
<dbReference type="InterPro" id="IPR014782">
    <property type="entry name" value="Peptidase_M1_dom"/>
</dbReference>
<dbReference type="PRINTS" id="PR00756">
    <property type="entry name" value="ALADIPTASE"/>
</dbReference>
<dbReference type="Pfam" id="PF11838">
    <property type="entry name" value="ERAP1_C"/>
    <property type="match status" value="1"/>
</dbReference>
<evidence type="ECO:0000259" key="14">
    <source>
        <dbReference type="Pfam" id="PF11838"/>
    </source>
</evidence>
<dbReference type="InterPro" id="IPR050344">
    <property type="entry name" value="Peptidase_M1_aminopeptidases"/>
</dbReference>
<evidence type="ECO:0000259" key="13">
    <source>
        <dbReference type="Pfam" id="PF01433"/>
    </source>
</evidence>
<dbReference type="Proteomes" id="UP000823941">
    <property type="component" value="Chromosome 9"/>
</dbReference>
<dbReference type="PANTHER" id="PTHR11533:SF294">
    <property type="entry name" value="THYROTROPIN-RELEASING HORMONE-DEGRADING ECTOENZYME"/>
    <property type="match status" value="1"/>
</dbReference>
<dbReference type="SUPFAM" id="SSF55486">
    <property type="entry name" value="Metalloproteases ('zincins'), catalytic domain"/>
    <property type="match status" value="1"/>
</dbReference>
<evidence type="ECO:0000256" key="12">
    <source>
        <dbReference type="SAM" id="Phobius"/>
    </source>
</evidence>
<dbReference type="InterPro" id="IPR001930">
    <property type="entry name" value="Peptidase_M1"/>
</dbReference>
<organism evidence="16 17">
    <name type="scientific">Plutella xylostella</name>
    <name type="common">Diamondback moth</name>
    <name type="synonym">Plutella maculipennis</name>
    <dbReference type="NCBI Taxonomy" id="51655"/>
    <lineage>
        <taxon>Eukaryota</taxon>
        <taxon>Metazoa</taxon>
        <taxon>Ecdysozoa</taxon>
        <taxon>Arthropoda</taxon>
        <taxon>Hexapoda</taxon>
        <taxon>Insecta</taxon>
        <taxon>Pterygota</taxon>
        <taxon>Neoptera</taxon>
        <taxon>Endopterygota</taxon>
        <taxon>Lepidoptera</taxon>
        <taxon>Glossata</taxon>
        <taxon>Ditrysia</taxon>
        <taxon>Yponomeutoidea</taxon>
        <taxon>Plutellidae</taxon>
        <taxon>Plutella</taxon>
    </lineage>
</organism>
<evidence type="ECO:0000256" key="1">
    <source>
        <dbReference type="ARBA" id="ARBA00001947"/>
    </source>
</evidence>
<feature type="domain" description="ERAP1-like C-terminal" evidence="14">
    <location>
        <begin position="743"/>
        <end position="1052"/>
    </location>
</feature>
<protein>
    <recommendedName>
        <fullName evidence="18">Aminopeptidase</fullName>
    </recommendedName>
</protein>
<dbReference type="Gene3D" id="2.60.40.1910">
    <property type="match status" value="1"/>
</dbReference>
<evidence type="ECO:0000256" key="7">
    <source>
        <dbReference type="ARBA" id="ARBA00022801"/>
    </source>
</evidence>
<keyword evidence="9" id="KW-0482">Metalloprotease</keyword>
<evidence type="ECO:0000256" key="11">
    <source>
        <dbReference type="SAM" id="MobiDB-lite"/>
    </source>
</evidence>
<dbReference type="Gene3D" id="1.25.50.20">
    <property type="match status" value="1"/>
</dbReference>
<feature type="domain" description="Aminopeptidase N-like N-terminal" evidence="15">
    <location>
        <begin position="94"/>
        <end position="170"/>
    </location>
</feature>
<evidence type="ECO:0000256" key="9">
    <source>
        <dbReference type="ARBA" id="ARBA00023049"/>
    </source>
</evidence>
<keyword evidence="4" id="KW-0325">Glycoprotein</keyword>
<evidence type="ECO:0000256" key="8">
    <source>
        <dbReference type="ARBA" id="ARBA00022833"/>
    </source>
</evidence>
<dbReference type="InterPro" id="IPR024571">
    <property type="entry name" value="ERAP1-like_C_dom"/>
</dbReference>
<keyword evidence="5" id="KW-0645">Protease</keyword>
<evidence type="ECO:0000313" key="17">
    <source>
        <dbReference type="Proteomes" id="UP000823941"/>
    </source>
</evidence>
<evidence type="ECO:0000256" key="4">
    <source>
        <dbReference type="ARBA" id="ARBA00022622"/>
    </source>
</evidence>
<feature type="domain" description="Peptidase M1 membrane alanine aminopeptidase" evidence="13">
    <location>
        <begin position="407"/>
        <end position="630"/>
    </location>
</feature>
<feature type="compositionally biased region" description="Low complexity" evidence="11">
    <location>
        <begin position="204"/>
        <end position="215"/>
    </location>
</feature>
<keyword evidence="10" id="KW-0449">Lipoprotein</keyword>
<accession>A0ABQ7QST7</accession>
<dbReference type="InterPro" id="IPR027268">
    <property type="entry name" value="Peptidase_M4/M1_CTD_sf"/>
</dbReference>
<keyword evidence="4" id="KW-0336">GPI-anchor</keyword>
<evidence type="ECO:0000313" key="16">
    <source>
        <dbReference type="EMBL" id="KAG7308120.1"/>
    </source>
</evidence>
<evidence type="ECO:0000256" key="2">
    <source>
        <dbReference type="ARBA" id="ARBA00004609"/>
    </source>
</evidence>
<keyword evidence="7" id="KW-0378">Hydrolase</keyword>
<keyword evidence="17" id="KW-1185">Reference proteome</keyword>
<dbReference type="Gene3D" id="2.60.40.1730">
    <property type="entry name" value="tricorn interacting facor f3 domain"/>
    <property type="match status" value="1"/>
</dbReference>
<keyword evidence="12" id="KW-1133">Transmembrane helix</keyword>
<dbReference type="Pfam" id="PF01433">
    <property type="entry name" value="Peptidase_M1"/>
    <property type="match status" value="1"/>
</dbReference>
<keyword evidence="12" id="KW-0812">Transmembrane</keyword>
<keyword evidence="6" id="KW-0479">Metal-binding</keyword>
<feature type="region of interest" description="Disordered" evidence="11">
    <location>
        <begin position="157"/>
        <end position="219"/>
    </location>
</feature>
<evidence type="ECO:0000259" key="15">
    <source>
        <dbReference type="Pfam" id="PF17900"/>
    </source>
</evidence>
<keyword evidence="8" id="KW-0862">Zinc</keyword>